<feature type="transmembrane region" description="Helical" evidence="6">
    <location>
        <begin position="5"/>
        <end position="24"/>
    </location>
</feature>
<keyword evidence="3 6" id="KW-0812">Transmembrane</keyword>
<evidence type="ECO:0000256" key="5">
    <source>
        <dbReference type="ARBA" id="ARBA00023136"/>
    </source>
</evidence>
<evidence type="ECO:0000313" key="7">
    <source>
        <dbReference type="EMBL" id="MET3574255.1"/>
    </source>
</evidence>
<feature type="transmembrane region" description="Helical" evidence="6">
    <location>
        <begin position="30"/>
        <end position="53"/>
    </location>
</feature>
<dbReference type="InterPro" id="IPR002549">
    <property type="entry name" value="AI-2E-like"/>
</dbReference>
<comment type="caution">
    <text evidence="7">The sequence shown here is derived from an EMBL/GenBank/DDBJ whole genome shotgun (WGS) entry which is preliminary data.</text>
</comment>
<organism evidence="7 8">
    <name type="scientific">Bhargavaea ullalensis</name>
    <dbReference type="NCBI Taxonomy" id="1265685"/>
    <lineage>
        <taxon>Bacteria</taxon>
        <taxon>Bacillati</taxon>
        <taxon>Bacillota</taxon>
        <taxon>Bacilli</taxon>
        <taxon>Bacillales</taxon>
        <taxon>Caryophanaceae</taxon>
        <taxon>Bhargavaea</taxon>
    </lineage>
</organism>
<feature type="transmembrane region" description="Helical" evidence="6">
    <location>
        <begin position="241"/>
        <end position="271"/>
    </location>
</feature>
<keyword evidence="5 6" id="KW-0472">Membrane</keyword>
<keyword evidence="8" id="KW-1185">Reference proteome</keyword>
<dbReference type="EMBL" id="JBEPLW010000001">
    <property type="protein sequence ID" value="MET3574255.1"/>
    <property type="molecule type" value="Genomic_DNA"/>
</dbReference>
<dbReference type="PANTHER" id="PTHR21716:SF69">
    <property type="entry name" value="TRANSPORT PROTEIN YUBA-RELATED"/>
    <property type="match status" value="1"/>
</dbReference>
<reference evidence="7 8" key="1">
    <citation type="submission" date="2024-06" db="EMBL/GenBank/DDBJ databases">
        <title>Genomic Encyclopedia of Type Strains, Phase IV (KMG-IV): sequencing the most valuable type-strain genomes for metagenomic binning, comparative biology and taxonomic classification.</title>
        <authorList>
            <person name="Goeker M."/>
        </authorList>
    </citation>
    <scope>NUCLEOTIDE SEQUENCE [LARGE SCALE GENOMIC DNA]</scope>
    <source>
        <strain evidence="7 8">DSM 26128</strain>
    </source>
</reference>
<comment type="subcellular location">
    <subcellularLocation>
        <location evidence="1">Membrane</location>
        <topology evidence="1">Multi-pass membrane protein</topology>
    </subcellularLocation>
</comment>
<evidence type="ECO:0000256" key="6">
    <source>
        <dbReference type="SAM" id="Phobius"/>
    </source>
</evidence>
<feature type="transmembrane region" description="Helical" evidence="6">
    <location>
        <begin position="74"/>
        <end position="94"/>
    </location>
</feature>
<comment type="similarity">
    <text evidence="2">Belongs to the autoinducer-2 exporter (AI-2E) (TC 2.A.86) family.</text>
</comment>
<evidence type="ECO:0000313" key="8">
    <source>
        <dbReference type="Proteomes" id="UP001549099"/>
    </source>
</evidence>
<feature type="transmembrane region" description="Helical" evidence="6">
    <location>
        <begin position="218"/>
        <end position="235"/>
    </location>
</feature>
<evidence type="ECO:0000256" key="3">
    <source>
        <dbReference type="ARBA" id="ARBA00022692"/>
    </source>
</evidence>
<keyword evidence="4 6" id="KW-1133">Transmembrane helix</keyword>
<protein>
    <submittedName>
        <fullName evidence="7">PurR-regulated permease PerM</fullName>
    </submittedName>
</protein>
<sequence length="359" mass="40174">MIKKLWFQIGVAILLAILIIKYFLEIKFIFDPLFIIAKTALIPVIFGGVLFYLAEPVQRRLERSNVPRWGSITIIIACVAVIIWVFVALIGPVVSRQANNLGENAPALTHQLNEFRIDLLNQRDDLPEQAKSAIDSALDSVEAGAVKFGKWFIQFLQTVLQAVVLLILVPFFFIFMLKDHEKFAPRIYNLFHGKRREWVKNTLRDIDLVLRSYIQGQLLISTILATLIFIGYLIIGLNYALLLALFALVMNVIPFLGPWIAFAPAAIIAFLQDPKMVIWVSVVTLAAQQTDSHLITPNVMGKTLDIHPLTVITLILAAGSIAGFFGILLAIPTYAVIKSVVINIYEARKDIKRAATKSI</sequence>
<dbReference type="Pfam" id="PF01594">
    <property type="entry name" value="AI-2E_transport"/>
    <property type="match status" value="1"/>
</dbReference>
<dbReference type="RefSeq" id="WP_354194281.1">
    <property type="nucleotide sequence ID" value="NZ_JBEPLW010000001.1"/>
</dbReference>
<accession>A0ABV2G7J6</accession>
<evidence type="ECO:0000256" key="4">
    <source>
        <dbReference type="ARBA" id="ARBA00022989"/>
    </source>
</evidence>
<evidence type="ECO:0000256" key="2">
    <source>
        <dbReference type="ARBA" id="ARBA00009773"/>
    </source>
</evidence>
<feature type="transmembrane region" description="Helical" evidence="6">
    <location>
        <begin position="151"/>
        <end position="177"/>
    </location>
</feature>
<proteinExistence type="inferred from homology"/>
<dbReference type="PANTHER" id="PTHR21716">
    <property type="entry name" value="TRANSMEMBRANE PROTEIN"/>
    <property type="match status" value="1"/>
</dbReference>
<evidence type="ECO:0000256" key="1">
    <source>
        <dbReference type="ARBA" id="ARBA00004141"/>
    </source>
</evidence>
<dbReference type="Proteomes" id="UP001549099">
    <property type="component" value="Unassembled WGS sequence"/>
</dbReference>
<feature type="transmembrane region" description="Helical" evidence="6">
    <location>
        <begin position="309"/>
        <end position="331"/>
    </location>
</feature>
<name>A0ABV2G7J6_9BACL</name>
<gene>
    <name evidence="7" type="ORF">ABID49_000131</name>
</gene>